<name>A0ABW5DZ28_9BACT</name>
<evidence type="ECO:0008006" key="5">
    <source>
        <dbReference type="Google" id="ProtNLM"/>
    </source>
</evidence>
<protein>
    <recommendedName>
        <fullName evidence="5">PA14 domain-containing protein</fullName>
    </recommendedName>
</protein>
<accession>A0ABW5DZ28</accession>
<organism evidence="3 4">
    <name type="scientific">Rubritalea spongiae</name>
    <dbReference type="NCBI Taxonomy" id="430797"/>
    <lineage>
        <taxon>Bacteria</taxon>
        <taxon>Pseudomonadati</taxon>
        <taxon>Verrucomicrobiota</taxon>
        <taxon>Verrucomicrobiia</taxon>
        <taxon>Verrucomicrobiales</taxon>
        <taxon>Rubritaleaceae</taxon>
        <taxon>Rubritalea</taxon>
    </lineage>
</organism>
<comment type="caution">
    <text evidence="3">The sequence shown here is derived from an EMBL/GenBank/DDBJ whole genome shotgun (WGS) entry which is preliminary data.</text>
</comment>
<gene>
    <name evidence="3" type="ORF">ACFSQZ_02540</name>
</gene>
<keyword evidence="2" id="KW-1133">Transmembrane helix</keyword>
<feature type="region of interest" description="Disordered" evidence="1">
    <location>
        <begin position="346"/>
        <end position="365"/>
    </location>
</feature>
<dbReference type="EMBL" id="JBHUJC010000003">
    <property type="protein sequence ID" value="MFD2275336.1"/>
    <property type="molecule type" value="Genomic_DNA"/>
</dbReference>
<feature type="transmembrane region" description="Helical" evidence="2">
    <location>
        <begin position="24"/>
        <end position="47"/>
    </location>
</feature>
<sequence>MSLHASLSTEAQLALEKQKKKSTFYSILISILICTLLAIILSIFVMATVTKKAPEMVSYNMGIEETTTIEKPEIVNEVARKPSAPSQMTSVIASASASPSSVPTVDFSLDTASIEFGAGEDFGDGFDGDMFGSMAATGAAGGFGSSKKVLGTIAGQFYDFKQDRRGKPSNNKGDDGFINSVKKFHDAGFNARGLRDHFKADKALFVRYIAIPLSDADDAPKLFDVEKEVKPSRWMVHYSGTIKSLEAGRYRFVGSGDDYIGASIDGEPRLVAPWPRIAPRLKVEGANASSQPKHRGPYGPNFIYGSWFDLTEGQEFQLDIAIGENPGGKVGFVLLIEKEGERYRTSDNGAPILPPFSAGPLTPEDEKALKDFPNLKFDLRKVPGFQSVD</sequence>
<keyword evidence="4" id="KW-1185">Reference proteome</keyword>
<dbReference type="RefSeq" id="WP_377095094.1">
    <property type="nucleotide sequence ID" value="NZ_JBHSJM010000001.1"/>
</dbReference>
<evidence type="ECO:0000256" key="1">
    <source>
        <dbReference type="SAM" id="MobiDB-lite"/>
    </source>
</evidence>
<keyword evidence="2" id="KW-0812">Transmembrane</keyword>
<proteinExistence type="predicted"/>
<evidence type="ECO:0000313" key="4">
    <source>
        <dbReference type="Proteomes" id="UP001597297"/>
    </source>
</evidence>
<keyword evidence="2" id="KW-0472">Membrane</keyword>
<evidence type="ECO:0000256" key="2">
    <source>
        <dbReference type="SAM" id="Phobius"/>
    </source>
</evidence>
<evidence type="ECO:0000313" key="3">
    <source>
        <dbReference type="EMBL" id="MFD2275336.1"/>
    </source>
</evidence>
<dbReference type="Proteomes" id="UP001597297">
    <property type="component" value="Unassembled WGS sequence"/>
</dbReference>
<reference evidence="4" key="1">
    <citation type="journal article" date="2019" name="Int. J. Syst. Evol. Microbiol.">
        <title>The Global Catalogue of Microorganisms (GCM) 10K type strain sequencing project: providing services to taxonomists for standard genome sequencing and annotation.</title>
        <authorList>
            <consortium name="The Broad Institute Genomics Platform"/>
            <consortium name="The Broad Institute Genome Sequencing Center for Infectious Disease"/>
            <person name="Wu L."/>
            <person name="Ma J."/>
        </authorList>
    </citation>
    <scope>NUCLEOTIDE SEQUENCE [LARGE SCALE GENOMIC DNA]</scope>
    <source>
        <strain evidence="4">JCM 16545</strain>
    </source>
</reference>